<name>A0A6V8PYT4_9ACTN</name>
<evidence type="ECO:0000313" key="1">
    <source>
        <dbReference type="EMBL" id="GFP27467.1"/>
    </source>
</evidence>
<evidence type="ECO:0000313" key="2">
    <source>
        <dbReference type="EMBL" id="GFP35851.1"/>
    </source>
</evidence>
<comment type="caution">
    <text evidence="2">The sequence shown here is derived from an EMBL/GenBank/DDBJ whole genome shotgun (WGS) entry which is preliminary data.</text>
</comment>
<evidence type="ECO:0000313" key="4">
    <source>
        <dbReference type="Proteomes" id="UP000591948"/>
    </source>
</evidence>
<dbReference type="Proteomes" id="UP000576480">
    <property type="component" value="Unassembled WGS sequence"/>
</dbReference>
<organism evidence="2 3">
    <name type="scientific">Candidatus Hakubella thermalkaliphila</name>
    <dbReference type="NCBI Taxonomy" id="2754717"/>
    <lineage>
        <taxon>Bacteria</taxon>
        <taxon>Bacillati</taxon>
        <taxon>Actinomycetota</taxon>
        <taxon>Actinomycetota incertae sedis</taxon>
        <taxon>Candidatus Hakubellales</taxon>
        <taxon>Candidatus Hakubellaceae</taxon>
        <taxon>Candidatus Hakubella</taxon>
    </lineage>
</organism>
<evidence type="ECO:0000313" key="3">
    <source>
        <dbReference type="Proteomes" id="UP000576480"/>
    </source>
</evidence>
<protein>
    <submittedName>
        <fullName evidence="2">Uncharacterized protein</fullName>
    </submittedName>
</protein>
<dbReference type="AlphaFoldDB" id="A0A6V8PYT4"/>
<reference evidence="3 4" key="1">
    <citation type="journal article" date="2020" name="Front. Microbiol.">
        <title>Single-cell genomics of novel Actinobacteria with the Wood-Ljungdahl pathway discovered in a serpentinizing system.</title>
        <authorList>
            <person name="Merino N."/>
            <person name="Kawai M."/>
            <person name="Boyd E.S."/>
            <person name="Colman D.R."/>
            <person name="McGlynn S.E."/>
            <person name="Nealson K.H."/>
            <person name="Kurokawa K."/>
            <person name="Hongoh Y."/>
        </authorList>
    </citation>
    <scope>NUCLEOTIDE SEQUENCE [LARGE SCALE GENOMIC DNA]</scope>
    <source>
        <strain evidence="1 4">S33</strain>
        <strain evidence="2 3">S43</strain>
    </source>
</reference>
<dbReference type="EMBL" id="BLSB01000248">
    <property type="protein sequence ID" value="GFP35851.1"/>
    <property type="molecule type" value="Genomic_DNA"/>
</dbReference>
<sequence length="113" mass="12450">MTLSSKHIATYSGLPLRTIAVYSALFVASPINLRSKIISQNLKLPSEIARIKISRVEGPASVINESFSVTMQGGSMNGWIYHCIRVDVAPVVDSGSQVVPWLLLRVIRPFYGY</sequence>
<dbReference type="Proteomes" id="UP000591948">
    <property type="component" value="Unassembled WGS sequence"/>
</dbReference>
<accession>A0A6V8PYT4</accession>
<dbReference type="EMBL" id="BLRY01000037">
    <property type="protein sequence ID" value="GFP27467.1"/>
    <property type="molecule type" value="Genomic_DNA"/>
</dbReference>
<gene>
    <name evidence="1" type="ORF">HKBW3S33_00880</name>
    <name evidence="2" type="ORF">HKBW3S43_01638</name>
</gene>
<keyword evidence="4" id="KW-1185">Reference proteome</keyword>
<proteinExistence type="predicted"/>